<keyword evidence="5" id="KW-0325">Glycoprotein</keyword>
<evidence type="ECO:0000256" key="1">
    <source>
        <dbReference type="ARBA" id="ARBA00009431"/>
    </source>
</evidence>
<evidence type="ECO:0000313" key="8">
    <source>
        <dbReference type="Proteomes" id="UP001182556"/>
    </source>
</evidence>
<dbReference type="EC" id="3.4.16.-" evidence="6"/>
<keyword evidence="4 6" id="KW-0378">Hydrolase</keyword>
<dbReference type="AlphaFoldDB" id="A0AAD9CUL8"/>
<dbReference type="InterPro" id="IPR001563">
    <property type="entry name" value="Peptidase_S10"/>
</dbReference>
<dbReference type="GO" id="GO:0004185">
    <property type="term" value="F:serine-type carboxypeptidase activity"/>
    <property type="evidence" value="ECO:0007669"/>
    <property type="project" value="UniProtKB-UniRule"/>
</dbReference>
<protein>
    <recommendedName>
        <fullName evidence="6">Carboxypeptidase</fullName>
        <ecNumber evidence="6">3.4.16.-</ecNumber>
    </recommendedName>
</protein>
<keyword evidence="3 6" id="KW-0645">Protease</keyword>
<comment type="caution">
    <text evidence="7">The sequence shown here is derived from an EMBL/GenBank/DDBJ whole genome shotgun (WGS) entry which is preliminary data.</text>
</comment>
<comment type="similarity">
    <text evidence="1 6">Belongs to the peptidase S10 family.</text>
</comment>
<dbReference type="EMBL" id="JAODAN010000008">
    <property type="protein sequence ID" value="KAK1922412.1"/>
    <property type="molecule type" value="Genomic_DNA"/>
</dbReference>
<dbReference type="GO" id="GO:0006508">
    <property type="term" value="P:proteolysis"/>
    <property type="evidence" value="ECO:0007669"/>
    <property type="project" value="UniProtKB-KW"/>
</dbReference>
<dbReference type="Gene3D" id="3.40.50.1820">
    <property type="entry name" value="alpha/beta hydrolase"/>
    <property type="match status" value="1"/>
</dbReference>
<feature type="chain" id="PRO_5041781810" description="Carboxypeptidase" evidence="6">
    <location>
        <begin position="21"/>
        <end position="526"/>
    </location>
</feature>
<name>A0AAD9CUL8_PAPLA</name>
<keyword evidence="2 6" id="KW-0121">Carboxypeptidase</keyword>
<sequence>MRIASLVSLLPLLAAHTAYAAPSFHIPSANEIASKAFDSASSWVQNAFTGLNEKAQEVAYDLDQLKTATVNVKGIEYLSLEHPAFPQHRLRVVEPTLCDPSVKQFSGYLDISETRHLFFWFEESRNKPSEDPLVLWLNGGPGCSSTTGLLFELGGCNIANEGHNVTHNKHSWNNVANTLFLDQPIGVGYSYSDEGEVNNSPAAAEDVFAFLQLFIMNFRKYSKLDFHVAGESYAGTYIPNIADVIFKHNEALQLAPKPSLPVLNFKSVLIGNGLTDPYNQFGSVPDWACDSFYAPYKNPEGPECTALRGKAPRCQNLISGCYKTNSRFACVPAALYCWSLFSELQNLGLNMYDVRRTCDKSPDKDGQLCYKEMGWMETYLNKPEVKKELGAPDSVTFQSCNMQINQNFLLQGDGMHNAGALLNPLIDAGIRVLIYSGEADMLVNSIGCARVVDNLETKYSSTYEHASVRNFTDVNGRVAGWTKSAGKGAGNVAFVSFHHAGHMVPHDDPVAALTMVSRWVKNEPLA</sequence>
<evidence type="ECO:0000256" key="4">
    <source>
        <dbReference type="ARBA" id="ARBA00022801"/>
    </source>
</evidence>
<dbReference type="GO" id="GO:0000324">
    <property type="term" value="C:fungal-type vacuole"/>
    <property type="evidence" value="ECO:0007669"/>
    <property type="project" value="TreeGrafter"/>
</dbReference>
<accession>A0AAD9CUL8</accession>
<evidence type="ECO:0000313" key="7">
    <source>
        <dbReference type="EMBL" id="KAK1922412.1"/>
    </source>
</evidence>
<dbReference type="Gene3D" id="1.10.287.410">
    <property type="match status" value="1"/>
</dbReference>
<dbReference type="InterPro" id="IPR029058">
    <property type="entry name" value="AB_hydrolase_fold"/>
</dbReference>
<keyword evidence="8" id="KW-1185">Reference proteome</keyword>
<keyword evidence="6" id="KW-0732">Signal</keyword>
<gene>
    <name evidence="7" type="ORF">DB88DRAFT_494958</name>
</gene>
<dbReference type="PROSITE" id="PS00131">
    <property type="entry name" value="CARBOXYPEPT_SER_SER"/>
    <property type="match status" value="1"/>
</dbReference>
<evidence type="ECO:0000256" key="3">
    <source>
        <dbReference type="ARBA" id="ARBA00022670"/>
    </source>
</evidence>
<reference evidence="7" key="1">
    <citation type="submission" date="2023-02" db="EMBL/GenBank/DDBJ databases">
        <title>Identification and recombinant expression of a fungal hydrolase from Papiliotrema laurentii that hydrolyzes apple cutin and clears colloidal polyester polyurethane.</title>
        <authorList>
            <consortium name="DOE Joint Genome Institute"/>
            <person name="Roman V.A."/>
            <person name="Bojanowski C."/>
            <person name="Crable B.R."/>
            <person name="Wagner D.N."/>
            <person name="Hung C.S."/>
            <person name="Nadeau L.J."/>
            <person name="Schratz L."/>
            <person name="Haridas S."/>
            <person name="Pangilinan J."/>
            <person name="Lipzen A."/>
            <person name="Na H."/>
            <person name="Yan M."/>
            <person name="Ng V."/>
            <person name="Grigoriev I.V."/>
            <person name="Spatafora J.W."/>
            <person name="Barlow D."/>
            <person name="Biffinger J."/>
            <person name="Kelley-Loughnane N."/>
            <person name="Varaljay V.A."/>
            <person name="Crookes-Goodson W.J."/>
        </authorList>
    </citation>
    <scope>NUCLEOTIDE SEQUENCE</scope>
    <source>
        <strain evidence="7">5307AH</strain>
    </source>
</reference>
<evidence type="ECO:0000256" key="2">
    <source>
        <dbReference type="ARBA" id="ARBA00022645"/>
    </source>
</evidence>
<dbReference type="Pfam" id="PF00450">
    <property type="entry name" value="Peptidase_S10"/>
    <property type="match status" value="1"/>
</dbReference>
<feature type="signal peptide" evidence="6">
    <location>
        <begin position="1"/>
        <end position="20"/>
    </location>
</feature>
<dbReference type="InterPro" id="IPR018202">
    <property type="entry name" value="Ser_caboxypep_ser_AS"/>
</dbReference>
<proteinExistence type="inferred from homology"/>
<dbReference type="SUPFAM" id="SSF53474">
    <property type="entry name" value="alpha/beta-Hydrolases"/>
    <property type="match status" value="1"/>
</dbReference>
<dbReference type="Proteomes" id="UP001182556">
    <property type="component" value="Unassembled WGS sequence"/>
</dbReference>
<dbReference type="PANTHER" id="PTHR11802">
    <property type="entry name" value="SERINE PROTEASE FAMILY S10 SERINE CARBOXYPEPTIDASE"/>
    <property type="match status" value="1"/>
</dbReference>
<organism evidence="7 8">
    <name type="scientific">Papiliotrema laurentii</name>
    <name type="common">Cryptococcus laurentii</name>
    <dbReference type="NCBI Taxonomy" id="5418"/>
    <lineage>
        <taxon>Eukaryota</taxon>
        <taxon>Fungi</taxon>
        <taxon>Dikarya</taxon>
        <taxon>Basidiomycota</taxon>
        <taxon>Agaricomycotina</taxon>
        <taxon>Tremellomycetes</taxon>
        <taxon>Tremellales</taxon>
        <taxon>Rhynchogastremaceae</taxon>
        <taxon>Papiliotrema</taxon>
    </lineage>
</organism>
<evidence type="ECO:0000256" key="6">
    <source>
        <dbReference type="RuleBase" id="RU361156"/>
    </source>
</evidence>
<dbReference type="PANTHER" id="PTHR11802:SF452">
    <property type="entry name" value="CARBOXYPEPTIDASE"/>
    <property type="match status" value="1"/>
</dbReference>
<evidence type="ECO:0000256" key="5">
    <source>
        <dbReference type="ARBA" id="ARBA00023180"/>
    </source>
</evidence>
<dbReference type="PRINTS" id="PR00724">
    <property type="entry name" value="CRBOXYPTASEC"/>
</dbReference>